<dbReference type="STRING" id="418985.A0A1V9X1Y2"/>
<feature type="compositionally biased region" description="Basic and acidic residues" evidence="1">
    <location>
        <begin position="258"/>
        <end position="271"/>
    </location>
</feature>
<evidence type="ECO:0000259" key="2">
    <source>
        <dbReference type="PROSITE" id="PS50812"/>
    </source>
</evidence>
<feature type="compositionally biased region" description="Basic and acidic residues" evidence="1">
    <location>
        <begin position="279"/>
        <end position="288"/>
    </location>
</feature>
<dbReference type="OrthoDB" id="5964980at2759"/>
<organism evidence="3 4">
    <name type="scientific">Tropilaelaps mercedesae</name>
    <dbReference type="NCBI Taxonomy" id="418985"/>
    <lineage>
        <taxon>Eukaryota</taxon>
        <taxon>Metazoa</taxon>
        <taxon>Ecdysozoa</taxon>
        <taxon>Arthropoda</taxon>
        <taxon>Chelicerata</taxon>
        <taxon>Arachnida</taxon>
        <taxon>Acari</taxon>
        <taxon>Parasitiformes</taxon>
        <taxon>Mesostigmata</taxon>
        <taxon>Gamasina</taxon>
        <taxon>Dermanyssoidea</taxon>
        <taxon>Laelapidae</taxon>
        <taxon>Tropilaelaps</taxon>
    </lineage>
</organism>
<evidence type="ECO:0000313" key="4">
    <source>
        <dbReference type="Proteomes" id="UP000192247"/>
    </source>
</evidence>
<sequence length="607" mass="66717">MAERRRPPVSVVAASTVLHSDYPTGPLAKGTRLSVTVVEALRDLIVVSLDHNSRIYQGALLDTTNRSIKPFCTSPFPKTEDSAEDEAMFALKMRHTYVVSSRENEAPFNGGVASQGTGKPIEPTRDKRGPRAKIDQHVRMRKLRPRQTLCSNCQSRCDEPTTGPTTTTANRGSAKKNTAPLVSVVRGTRDASHTSSLEASQGSGGGGELLPPAMPTQTSPSPWTEETPPQADVYASVAEDALIKEELPSSAQMPEAEQDQHRLRRPEERPPDWLPVLPDRPHHQDPKRPSPSTQAPMTLRKRRAVSITVISSPEERRTTRADVKAQQHQSQPQHYPTPQQSPVIKISFNNPQGKGTVVKIPAKVAVADYEETTSDDEEKDDFSPLPSTCGAERNTSQDGRASVIVRGRRRTRESIAEENSNAEGQLVPQTPVKHHKHKAGKINRSFLSKKTYSGKHKRKRHKTSGGDSGADSDGESVPDFPQAAVERDHAKDADAVPIMDVKEPLRKGDIVWGKVMGFPWWPGRILSLGAEDETPSAAESSNTALQNGEAHVAWFGSSTSSRILTSSLAPFLRDFKLRYNRRKRGPYKEAIRQASQEAKARSKSESV</sequence>
<dbReference type="CDD" id="cd20140">
    <property type="entry name" value="PWWP_PWWP2"/>
    <property type="match status" value="1"/>
</dbReference>
<proteinExistence type="predicted"/>
<dbReference type="SUPFAM" id="SSF63748">
    <property type="entry name" value="Tudor/PWWP/MBT"/>
    <property type="match status" value="1"/>
</dbReference>
<feature type="compositionally biased region" description="Basic residues" evidence="1">
    <location>
        <begin position="432"/>
        <end position="441"/>
    </location>
</feature>
<feature type="domain" description="PWWP" evidence="2">
    <location>
        <begin position="507"/>
        <end position="574"/>
    </location>
</feature>
<feature type="region of interest" description="Disordered" evidence="1">
    <location>
        <begin position="108"/>
        <end position="132"/>
    </location>
</feature>
<dbReference type="SMART" id="SM00293">
    <property type="entry name" value="PWWP"/>
    <property type="match status" value="1"/>
</dbReference>
<feature type="compositionally biased region" description="Basic residues" evidence="1">
    <location>
        <begin position="452"/>
        <end position="463"/>
    </location>
</feature>
<feature type="region of interest" description="Disordered" evidence="1">
    <location>
        <begin position="152"/>
        <end position="229"/>
    </location>
</feature>
<dbReference type="Pfam" id="PF00855">
    <property type="entry name" value="PWWP"/>
    <property type="match status" value="1"/>
</dbReference>
<feature type="compositionally biased region" description="Low complexity" evidence="1">
    <location>
        <begin position="215"/>
        <end position="229"/>
    </location>
</feature>
<dbReference type="InterPro" id="IPR000313">
    <property type="entry name" value="PWWP_dom"/>
</dbReference>
<dbReference type="InParanoid" id="A0A1V9X1Y2"/>
<feature type="compositionally biased region" description="Basic and acidic residues" evidence="1">
    <location>
        <begin position="122"/>
        <end position="132"/>
    </location>
</feature>
<feature type="compositionally biased region" description="Polar residues" evidence="1">
    <location>
        <begin position="326"/>
        <end position="349"/>
    </location>
</feature>
<dbReference type="Gene3D" id="2.30.30.140">
    <property type="match status" value="1"/>
</dbReference>
<feature type="compositionally biased region" description="Basic and acidic residues" evidence="1">
    <location>
        <begin position="598"/>
        <end position="607"/>
    </location>
</feature>
<evidence type="ECO:0000256" key="1">
    <source>
        <dbReference type="SAM" id="MobiDB-lite"/>
    </source>
</evidence>
<name>A0A1V9X1Y2_9ACAR</name>
<dbReference type="PROSITE" id="PS50812">
    <property type="entry name" value="PWWP"/>
    <property type="match status" value="1"/>
</dbReference>
<dbReference type="EMBL" id="MNPL01028903">
    <property type="protein sequence ID" value="OQR67411.1"/>
    <property type="molecule type" value="Genomic_DNA"/>
</dbReference>
<feature type="compositionally biased region" description="Basic and acidic residues" evidence="1">
    <location>
        <begin position="313"/>
        <end position="325"/>
    </location>
</feature>
<dbReference type="AlphaFoldDB" id="A0A1V9X1Y2"/>
<reference evidence="3 4" key="1">
    <citation type="journal article" date="2017" name="Gigascience">
        <title>Draft genome of the honey bee ectoparasitic mite, Tropilaelaps mercedesae, is shaped by the parasitic life history.</title>
        <authorList>
            <person name="Dong X."/>
            <person name="Armstrong S.D."/>
            <person name="Xia D."/>
            <person name="Makepeace B.L."/>
            <person name="Darby A.C."/>
            <person name="Kadowaki T."/>
        </authorList>
    </citation>
    <scope>NUCLEOTIDE SEQUENCE [LARGE SCALE GENOMIC DNA]</scope>
    <source>
        <strain evidence="3">Wuxi-XJTLU</strain>
    </source>
</reference>
<dbReference type="Proteomes" id="UP000192247">
    <property type="component" value="Unassembled WGS sequence"/>
</dbReference>
<feature type="region of interest" description="Disordered" evidence="1">
    <location>
        <begin position="369"/>
        <end position="479"/>
    </location>
</feature>
<feature type="compositionally biased region" description="Acidic residues" evidence="1">
    <location>
        <begin position="369"/>
        <end position="380"/>
    </location>
</feature>
<protein>
    <recommendedName>
        <fullName evidence="2">PWWP domain-containing protein</fullName>
    </recommendedName>
</protein>
<feature type="region of interest" description="Disordered" evidence="1">
    <location>
        <begin position="587"/>
        <end position="607"/>
    </location>
</feature>
<accession>A0A1V9X1Y2</accession>
<feature type="region of interest" description="Disordered" evidence="1">
    <location>
        <begin position="245"/>
        <end position="349"/>
    </location>
</feature>
<keyword evidence="4" id="KW-1185">Reference proteome</keyword>
<comment type="caution">
    <text evidence="3">The sequence shown here is derived from an EMBL/GenBank/DDBJ whole genome shotgun (WGS) entry which is preliminary data.</text>
</comment>
<gene>
    <name evidence="3" type="ORF">BIW11_02201</name>
</gene>
<evidence type="ECO:0000313" key="3">
    <source>
        <dbReference type="EMBL" id="OQR67411.1"/>
    </source>
</evidence>